<keyword evidence="7 8" id="KW-0998">Cell outer membrane</keyword>
<comment type="caution">
    <text evidence="13">The sequence shown here is derived from an EMBL/GenBank/DDBJ whole genome shotgun (WGS) entry which is preliminary data.</text>
</comment>
<dbReference type="PROSITE" id="PS52016">
    <property type="entry name" value="TONB_DEPENDENT_REC_3"/>
    <property type="match status" value="1"/>
</dbReference>
<evidence type="ECO:0000256" key="8">
    <source>
        <dbReference type="PROSITE-ProRule" id="PRU01360"/>
    </source>
</evidence>
<keyword evidence="6 8" id="KW-0472">Membrane</keyword>
<gene>
    <name evidence="13" type="ORF">EGT74_02040</name>
</gene>
<evidence type="ECO:0000256" key="10">
    <source>
        <dbReference type="SAM" id="SignalP"/>
    </source>
</evidence>
<evidence type="ECO:0000256" key="2">
    <source>
        <dbReference type="ARBA" id="ARBA00022448"/>
    </source>
</evidence>
<evidence type="ECO:0000259" key="11">
    <source>
        <dbReference type="Pfam" id="PF00593"/>
    </source>
</evidence>
<comment type="similarity">
    <text evidence="8 9">Belongs to the TonB-dependent receptor family.</text>
</comment>
<keyword evidence="13" id="KW-0675">Receptor</keyword>
<feature type="domain" description="TonB-dependent receptor-like beta-barrel" evidence="11">
    <location>
        <begin position="327"/>
        <end position="890"/>
    </location>
</feature>
<comment type="subcellular location">
    <subcellularLocation>
        <location evidence="1 8">Cell outer membrane</location>
        <topology evidence="1 8">Multi-pass membrane protein</topology>
    </subcellularLocation>
</comment>
<accession>A0A3N4PWL1</accession>
<dbReference type="InterPro" id="IPR036942">
    <property type="entry name" value="Beta-barrel_TonB_sf"/>
</dbReference>
<feature type="chain" id="PRO_5018106234" evidence="10">
    <location>
        <begin position="24"/>
        <end position="923"/>
    </location>
</feature>
<evidence type="ECO:0000256" key="9">
    <source>
        <dbReference type="RuleBase" id="RU003357"/>
    </source>
</evidence>
<proteinExistence type="inferred from homology"/>
<dbReference type="EMBL" id="RPDH01000001">
    <property type="protein sequence ID" value="RPE12356.1"/>
    <property type="molecule type" value="Genomic_DNA"/>
</dbReference>
<reference evidence="13 14" key="1">
    <citation type="submission" date="2018-11" db="EMBL/GenBank/DDBJ databases">
        <title>Chitinophaga lutea sp.nov., isolate from arsenic contaminated soil.</title>
        <authorList>
            <person name="Zong Y."/>
        </authorList>
    </citation>
    <scope>NUCLEOTIDE SEQUENCE [LARGE SCALE GENOMIC DNA]</scope>
    <source>
        <strain evidence="13 14">ZY74</strain>
    </source>
</reference>
<evidence type="ECO:0000256" key="7">
    <source>
        <dbReference type="ARBA" id="ARBA00023237"/>
    </source>
</evidence>
<keyword evidence="5 9" id="KW-0798">TonB box</keyword>
<dbReference type="InterPro" id="IPR000531">
    <property type="entry name" value="Beta-barrel_TonB"/>
</dbReference>
<dbReference type="InterPro" id="IPR023997">
    <property type="entry name" value="TonB-dep_OMP_SusC/RagA_CS"/>
</dbReference>
<dbReference type="SUPFAM" id="SSF56935">
    <property type="entry name" value="Porins"/>
    <property type="match status" value="1"/>
</dbReference>
<dbReference type="AlphaFoldDB" id="A0A3N4PWL1"/>
<dbReference type="Pfam" id="PF00593">
    <property type="entry name" value="TonB_dep_Rec_b-barrel"/>
    <property type="match status" value="1"/>
</dbReference>
<feature type="domain" description="TonB-dependent receptor plug" evidence="12">
    <location>
        <begin position="58"/>
        <end position="154"/>
    </location>
</feature>
<dbReference type="Gene3D" id="2.40.170.20">
    <property type="entry name" value="TonB-dependent receptor, beta-barrel domain"/>
    <property type="match status" value="1"/>
</dbReference>
<dbReference type="Pfam" id="PF07715">
    <property type="entry name" value="Plug"/>
    <property type="match status" value="1"/>
</dbReference>
<dbReference type="NCBIfam" id="TIGR04056">
    <property type="entry name" value="OMP_RagA_SusC"/>
    <property type="match status" value="1"/>
</dbReference>
<name>A0A3N4PWL1_9BACT</name>
<dbReference type="Gene3D" id="2.170.130.10">
    <property type="entry name" value="TonB-dependent receptor, plug domain"/>
    <property type="match status" value="1"/>
</dbReference>
<dbReference type="RefSeq" id="WP_123844866.1">
    <property type="nucleotide sequence ID" value="NZ_RPDH01000001.1"/>
</dbReference>
<evidence type="ECO:0000256" key="1">
    <source>
        <dbReference type="ARBA" id="ARBA00004571"/>
    </source>
</evidence>
<evidence type="ECO:0000313" key="13">
    <source>
        <dbReference type="EMBL" id="RPE12356.1"/>
    </source>
</evidence>
<dbReference type="InterPro" id="IPR037066">
    <property type="entry name" value="Plug_dom_sf"/>
</dbReference>
<keyword evidence="3 8" id="KW-1134">Transmembrane beta strand</keyword>
<feature type="signal peptide" evidence="10">
    <location>
        <begin position="1"/>
        <end position="23"/>
    </location>
</feature>
<evidence type="ECO:0000313" key="14">
    <source>
        <dbReference type="Proteomes" id="UP000278351"/>
    </source>
</evidence>
<sequence length="923" mass="101876">MKMFVLRSIFTAFGAVTFALVQAQSTGAAQAETAVDTLRPDSTPRLHVLYQRQARSRLVQSAASIGNEELLKSPTSSFRNALSGRLAGLYTLQTSGEPNSDLPSTSLRGMDPLILIDGIPRGITSIDPEEIESITVLKDALATAMLGMRGSNGALLVTTKKGIPGRRRISFTAQTGVQQTGKMRQPLNAYDYARLYNEALENDGKAPVYTQADLDAYKNGSDPVAHPDVNWMDQAIKDQSQFSRFNLNVDGGNNIARYFVSLDYMNQDGFLKTTGENSYNTGSNLKRYIFRSNVEVNLNKYLTTSLNLFGRIIQENQPGATTANVLTALGNTPSNAYAMLNPNGSLGGNQVYQNNIFGQLNRSGYRQGYSRQAFADFAIKRRLDDVVPGLWAKALISFSSVFDQDINRSKTFKVYNWQGGTNYQEFGTSADQVNSTSIASQSRQFYTEGTIGYEKQLGAHHLDVLLLGSKDNVMNSNDLPRNSYQFTSRIAYNYDGRYLLELSGGYSGSEIYAPGSRFGFFPAAGIGWNIAREPFMAGLAWLGELKLRTSYGRTGNANGGYFAYKQYYANGLAGYTFGTSPSSTADGVAQTVMANPGITWEKADKFNAAIDIALFNDRLTFTAEYYNNRYFDLLQQRGRNSAIMGESFPNENIGIRRYKGVELTATYNGQAGAVHFYASGNLTVQQSRILYQDEVVRPYEWMKRTGLPVGQSFGYIANGLFQTQAELNGAATVPGYTPRLGDIRYLDLNGDGVLNQYDEAPIGTQKPLVFGGLTAGAQFKGFDVSILLQGTKHRNLLITGDAEWEFRNDGTGNAYQHHLNRWSATGKTADAAYPRLTVGNNINNHVTSSYWMHSGDYLRIKNLEVGYSLPEKWLKRIHLASVRCYVNAINLATWASFDRYDPESGAGLYPVQKMMSAGINIKL</sequence>
<evidence type="ECO:0000256" key="3">
    <source>
        <dbReference type="ARBA" id="ARBA00022452"/>
    </source>
</evidence>
<dbReference type="InterPro" id="IPR039426">
    <property type="entry name" value="TonB-dep_rcpt-like"/>
</dbReference>
<keyword evidence="14" id="KW-1185">Reference proteome</keyword>
<dbReference type="GO" id="GO:0009279">
    <property type="term" value="C:cell outer membrane"/>
    <property type="evidence" value="ECO:0007669"/>
    <property type="project" value="UniProtKB-SubCell"/>
</dbReference>
<evidence type="ECO:0000256" key="6">
    <source>
        <dbReference type="ARBA" id="ARBA00023136"/>
    </source>
</evidence>
<organism evidence="13 14">
    <name type="scientific">Chitinophaga lutea</name>
    <dbReference type="NCBI Taxonomy" id="2488634"/>
    <lineage>
        <taxon>Bacteria</taxon>
        <taxon>Pseudomonadati</taxon>
        <taxon>Bacteroidota</taxon>
        <taxon>Chitinophagia</taxon>
        <taxon>Chitinophagales</taxon>
        <taxon>Chitinophagaceae</taxon>
        <taxon>Chitinophaga</taxon>
    </lineage>
</organism>
<evidence type="ECO:0000256" key="4">
    <source>
        <dbReference type="ARBA" id="ARBA00022692"/>
    </source>
</evidence>
<dbReference type="NCBIfam" id="TIGR04057">
    <property type="entry name" value="SusC_RagA_signa"/>
    <property type="match status" value="1"/>
</dbReference>
<keyword evidence="2 8" id="KW-0813">Transport</keyword>
<evidence type="ECO:0000259" key="12">
    <source>
        <dbReference type="Pfam" id="PF07715"/>
    </source>
</evidence>
<dbReference type="Proteomes" id="UP000278351">
    <property type="component" value="Unassembled WGS sequence"/>
</dbReference>
<evidence type="ECO:0000256" key="5">
    <source>
        <dbReference type="ARBA" id="ARBA00023077"/>
    </source>
</evidence>
<dbReference type="InterPro" id="IPR012910">
    <property type="entry name" value="Plug_dom"/>
</dbReference>
<protein>
    <submittedName>
        <fullName evidence="13">TonB-dependent receptor</fullName>
    </submittedName>
</protein>
<dbReference type="InterPro" id="IPR023996">
    <property type="entry name" value="TonB-dep_OMP_SusC/RagA"/>
</dbReference>
<keyword evidence="10" id="KW-0732">Signal</keyword>
<keyword evidence="4 8" id="KW-0812">Transmembrane</keyword>